<feature type="region of interest" description="Disordered" evidence="1">
    <location>
        <begin position="543"/>
        <end position="652"/>
    </location>
</feature>
<proteinExistence type="predicted"/>
<feature type="compositionally biased region" description="Basic and acidic residues" evidence="1">
    <location>
        <begin position="449"/>
        <end position="460"/>
    </location>
</feature>
<protein>
    <submittedName>
        <fullName evidence="2">Uncharacterized protein</fullName>
    </submittedName>
</protein>
<dbReference type="AlphaFoldDB" id="A0AAV2M5I9"/>
<evidence type="ECO:0000256" key="1">
    <source>
        <dbReference type="SAM" id="MobiDB-lite"/>
    </source>
</evidence>
<feature type="region of interest" description="Disordered" evidence="1">
    <location>
        <begin position="42"/>
        <end position="208"/>
    </location>
</feature>
<evidence type="ECO:0000313" key="2">
    <source>
        <dbReference type="EMBL" id="CAL1608530.1"/>
    </source>
</evidence>
<feature type="compositionally biased region" description="Basic and acidic residues" evidence="1">
    <location>
        <begin position="42"/>
        <end position="61"/>
    </location>
</feature>
<dbReference type="Proteomes" id="UP001497482">
    <property type="component" value="Chromosome 6"/>
</dbReference>
<sequence length="666" mass="75902">MSPGQTLRAFVTARLAAAAEDIFELFERTILEYEEELCRCKKKRRQEEAQDEERRQEEAHDVQTASQTFGPDFTHETAETPQVKEEPEEERLKEEEEEQQDNDPEYSVAHVKTETRISSETTRQTEAFTHTDDEEDWREMDTEADVDHYNQAQRATSSGLCPKYKSAVEIGGDVGSSSDTDDDDDDNDSEMTYPEMTENPEDLTGTAQGDDVRQFQSRFLAKEKAHHCPSCDKTHDSQLLSRNSQLLSRDSQLLSRDSQLLSRDSQLLSRDSQLLSRDSQLLSRDSQLLSRDSQLLTKLITVSHNFWLLSRGSQRLSHASHRKLPALVTARLAAAAEDIFELFERTILEYEEELCRCKEKRRQEEAHDVSQMFGLNQETLCTPQTPQVKEEQEEPRLKQEEELPQVLFPKCHVKLEYIRIDPQIQSVDEEDPKPETVGELEPEAEGDPEPPHTDTTEDRSVPVSAQERSINTAHSSEEKPRKHQCDICEEGPAPEMASLSPGPGPGLNPQTPQVKEEPEEQILNQEEDQLPVCLSKIVAVRVKTEESSSDYDEEEEQRSSAAQSSGVQRADPDLNQETPCTPCTPKVKEELEGQRLKQEEEEQKKPESRVVIVKTEESPVSENSDFTSDNDDDWRAPFSCSVPPMETEATRNDGKRFQCSFWLSND</sequence>
<keyword evidence="3" id="KW-1185">Reference proteome</keyword>
<feature type="compositionally biased region" description="Basic and acidic residues" evidence="1">
    <location>
        <begin position="475"/>
        <end position="486"/>
    </location>
</feature>
<dbReference type="EMBL" id="OZ035828">
    <property type="protein sequence ID" value="CAL1608530.1"/>
    <property type="molecule type" value="Genomic_DNA"/>
</dbReference>
<gene>
    <name evidence="2" type="ORF">KC01_LOCUS35444</name>
</gene>
<feature type="compositionally biased region" description="Acidic residues" evidence="1">
    <location>
        <begin position="179"/>
        <end position="189"/>
    </location>
</feature>
<feature type="compositionally biased region" description="Basic and acidic residues" evidence="1">
    <location>
        <begin position="139"/>
        <end position="148"/>
    </location>
</feature>
<evidence type="ECO:0000313" key="3">
    <source>
        <dbReference type="Proteomes" id="UP001497482"/>
    </source>
</evidence>
<organism evidence="2 3">
    <name type="scientific">Knipowitschia caucasica</name>
    <name type="common">Caucasian dwarf goby</name>
    <name type="synonym">Pomatoschistus caucasicus</name>
    <dbReference type="NCBI Taxonomy" id="637954"/>
    <lineage>
        <taxon>Eukaryota</taxon>
        <taxon>Metazoa</taxon>
        <taxon>Chordata</taxon>
        <taxon>Craniata</taxon>
        <taxon>Vertebrata</taxon>
        <taxon>Euteleostomi</taxon>
        <taxon>Actinopterygii</taxon>
        <taxon>Neopterygii</taxon>
        <taxon>Teleostei</taxon>
        <taxon>Neoteleostei</taxon>
        <taxon>Acanthomorphata</taxon>
        <taxon>Gobiaria</taxon>
        <taxon>Gobiiformes</taxon>
        <taxon>Gobioidei</taxon>
        <taxon>Gobiidae</taxon>
        <taxon>Gobiinae</taxon>
        <taxon>Knipowitschia</taxon>
    </lineage>
</organism>
<feature type="compositionally biased region" description="Polar residues" evidence="1">
    <location>
        <begin position="118"/>
        <end position="128"/>
    </location>
</feature>
<feature type="compositionally biased region" description="Basic and acidic residues" evidence="1">
    <location>
        <begin position="586"/>
        <end position="608"/>
    </location>
</feature>
<feature type="region of interest" description="Disordered" evidence="1">
    <location>
        <begin position="424"/>
        <end position="531"/>
    </location>
</feature>
<feature type="compositionally biased region" description="Acidic residues" evidence="1">
    <location>
        <begin position="547"/>
        <end position="556"/>
    </location>
</feature>
<accession>A0AAV2M5I9</accession>
<feature type="compositionally biased region" description="Acidic residues" evidence="1">
    <location>
        <begin position="427"/>
        <end position="448"/>
    </location>
</feature>
<feature type="compositionally biased region" description="Polar residues" evidence="1">
    <location>
        <begin position="150"/>
        <end position="159"/>
    </location>
</feature>
<feature type="compositionally biased region" description="Acidic residues" evidence="1">
    <location>
        <begin position="95"/>
        <end position="104"/>
    </location>
</feature>
<feature type="compositionally biased region" description="Polar residues" evidence="1">
    <location>
        <begin position="618"/>
        <end position="627"/>
    </location>
</feature>
<feature type="compositionally biased region" description="Basic and acidic residues" evidence="1">
    <location>
        <begin position="73"/>
        <end position="94"/>
    </location>
</feature>
<feature type="compositionally biased region" description="Acidic residues" evidence="1">
    <location>
        <begin position="517"/>
        <end position="529"/>
    </location>
</feature>
<name>A0AAV2M5I9_KNICA</name>
<reference evidence="2 3" key="1">
    <citation type="submission" date="2024-04" db="EMBL/GenBank/DDBJ databases">
        <authorList>
            <person name="Waldvogel A.-M."/>
            <person name="Schoenle A."/>
        </authorList>
    </citation>
    <scope>NUCLEOTIDE SEQUENCE [LARGE SCALE GENOMIC DNA]</scope>
</reference>